<accession>A0A917A423</accession>
<protein>
    <submittedName>
        <fullName evidence="2">Monooxygenase</fullName>
    </submittedName>
</protein>
<keyword evidence="1" id="KW-1133">Transmembrane helix</keyword>
<dbReference type="Pfam" id="PF05145">
    <property type="entry name" value="AbrB"/>
    <property type="match status" value="1"/>
</dbReference>
<reference evidence="3" key="1">
    <citation type="journal article" date="2019" name="Int. J. Syst. Evol. Microbiol.">
        <title>The Global Catalogue of Microorganisms (GCM) 10K type strain sequencing project: providing services to taxonomists for standard genome sequencing and annotation.</title>
        <authorList>
            <consortium name="The Broad Institute Genomics Platform"/>
            <consortium name="The Broad Institute Genome Sequencing Center for Infectious Disease"/>
            <person name="Wu L."/>
            <person name="Ma J."/>
        </authorList>
    </citation>
    <scope>NUCLEOTIDE SEQUENCE [LARGE SCALE GENOMIC DNA]</scope>
    <source>
        <strain evidence="3">CGMCC 1.12664</strain>
    </source>
</reference>
<feature type="transmembrane region" description="Helical" evidence="1">
    <location>
        <begin position="77"/>
        <end position="97"/>
    </location>
</feature>
<feature type="transmembrane region" description="Helical" evidence="1">
    <location>
        <begin position="103"/>
        <end position="124"/>
    </location>
</feature>
<evidence type="ECO:0000256" key="1">
    <source>
        <dbReference type="SAM" id="Phobius"/>
    </source>
</evidence>
<feature type="transmembrane region" description="Helical" evidence="1">
    <location>
        <begin position="166"/>
        <end position="185"/>
    </location>
</feature>
<dbReference type="GO" id="GO:0004497">
    <property type="term" value="F:monooxygenase activity"/>
    <property type="evidence" value="ECO:0007669"/>
    <property type="project" value="UniProtKB-KW"/>
</dbReference>
<feature type="transmembrane region" description="Helical" evidence="1">
    <location>
        <begin position="205"/>
        <end position="223"/>
    </location>
</feature>
<dbReference type="PIRSF" id="PIRSF038991">
    <property type="entry name" value="Protein_AbrB"/>
    <property type="match status" value="1"/>
</dbReference>
<proteinExistence type="predicted"/>
<dbReference type="PANTHER" id="PTHR38457:SF1">
    <property type="entry name" value="REGULATOR ABRB-RELATED"/>
    <property type="match status" value="1"/>
</dbReference>
<keyword evidence="2" id="KW-0560">Oxidoreductase</keyword>
<dbReference type="EMBL" id="BMFJ01000001">
    <property type="protein sequence ID" value="GGE25862.1"/>
    <property type="molecule type" value="Genomic_DNA"/>
</dbReference>
<evidence type="ECO:0000313" key="3">
    <source>
        <dbReference type="Proteomes" id="UP000612855"/>
    </source>
</evidence>
<feature type="transmembrane region" description="Helical" evidence="1">
    <location>
        <begin position="310"/>
        <end position="333"/>
    </location>
</feature>
<organism evidence="2 3">
    <name type="scientific">Primorskyibacter flagellatus</name>
    <dbReference type="NCBI Taxonomy" id="1387277"/>
    <lineage>
        <taxon>Bacteria</taxon>
        <taxon>Pseudomonadati</taxon>
        <taxon>Pseudomonadota</taxon>
        <taxon>Alphaproteobacteria</taxon>
        <taxon>Rhodobacterales</taxon>
        <taxon>Roseobacteraceae</taxon>
        <taxon>Primorskyibacter</taxon>
    </lineage>
</organism>
<feature type="transmembrane region" description="Helical" evidence="1">
    <location>
        <begin position="282"/>
        <end position="303"/>
    </location>
</feature>
<dbReference type="InterPro" id="IPR007820">
    <property type="entry name" value="AbrB_fam"/>
</dbReference>
<dbReference type="InterPro" id="IPR017516">
    <property type="entry name" value="AbrB_dup"/>
</dbReference>
<comment type="caution">
    <text evidence="2">The sequence shown here is derived from an EMBL/GenBank/DDBJ whole genome shotgun (WGS) entry which is preliminary data.</text>
</comment>
<keyword evidence="1" id="KW-0812">Transmembrane</keyword>
<feature type="transmembrane region" description="Helical" evidence="1">
    <location>
        <begin position="339"/>
        <end position="359"/>
    </location>
</feature>
<dbReference type="AlphaFoldDB" id="A0A917A423"/>
<dbReference type="PANTHER" id="PTHR38457">
    <property type="entry name" value="REGULATOR ABRB-RELATED"/>
    <property type="match status" value="1"/>
</dbReference>
<dbReference type="RefSeq" id="WP_229737448.1">
    <property type="nucleotide sequence ID" value="NZ_BMFJ01000001.1"/>
</dbReference>
<dbReference type="GO" id="GO:0010468">
    <property type="term" value="P:regulation of gene expression"/>
    <property type="evidence" value="ECO:0007669"/>
    <property type="project" value="InterPro"/>
</dbReference>
<keyword evidence="3" id="KW-1185">Reference proteome</keyword>
<gene>
    <name evidence="2" type="ORF">GCM10011360_12870</name>
</gene>
<keyword evidence="2" id="KW-0503">Monooxygenase</keyword>
<dbReference type="Proteomes" id="UP000612855">
    <property type="component" value="Unassembled WGS sequence"/>
</dbReference>
<evidence type="ECO:0000313" key="2">
    <source>
        <dbReference type="EMBL" id="GGE25862.1"/>
    </source>
</evidence>
<dbReference type="NCBIfam" id="TIGR03082">
    <property type="entry name" value="Gneg_AbrB_dup"/>
    <property type="match status" value="1"/>
</dbReference>
<feature type="transmembrane region" description="Helical" evidence="1">
    <location>
        <begin position="38"/>
        <end position="57"/>
    </location>
</feature>
<sequence>MISRPNINPRLILLHLGLILLGALGGLAAQAVGLPLPFILGSLIVVALATQVSELVVRDPQRALLPPGFKFNDTFRAIFIAVIGMTIGTRITTEVLMSLPRAAFSFAALTLFVPLTFWVNYLIFRRVGGYDHPTALFSASPGGLYEAMLFGEQTGADMRQLMLAQFLRIIFVVTLLPIGMSLYVGHPVGSSGGMRFVAEGTGLEHLPVAALVVGLGLYGGFRLHLPAAQLMGPLLLGALVTLSGLAVLDLPNWTLSASQIVIGTTLGTRFTGIRPAMLLRGAWLATLTVGAMLLIGTAMALALHPLSGEAVDVLLTSFAPGGVTEMALIALSLNANPAFVTLHHVYRIILTVFVLTWAARRMDRG</sequence>
<name>A0A917A423_9RHOB</name>
<dbReference type="GO" id="GO:0016020">
    <property type="term" value="C:membrane"/>
    <property type="evidence" value="ECO:0007669"/>
    <property type="project" value="InterPro"/>
</dbReference>
<keyword evidence="1" id="KW-0472">Membrane</keyword>